<name>A0ABD2B3R2_VESSQ</name>
<comment type="caution">
    <text evidence="1">The sequence shown here is derived from an EMBL/GenBank/DDBJ whole genome shotgun (WGS) entry which is preliminary data.</text>
</comment>
<evidence type="ECO:0000313" key="1">
    <source>
        <dbReference type="EMBL" id="KAL2727346.1"/>
    </source>
</evidence>
<dbReference type="Proteomes" id="UP001607302">
    <property type="component" value="Unassembled WGS sequence"/>
</dbReference>
<sequence length="70" mass="8312">MEGLDRLELIAPAYMQRRTRVQKDILQSSGVLYDLSGVLSESMFLRMYYLHAYDGIWRWKKIKEELGVSR</sequence>
<dbReference type="AlphaFoldDB" id="A0ABD2B3R2"/>
<dbReference type="EMBL" id="JAUDFV010000133">
    <property type="protein sequence ID" value="KAL2727346.1"/>
    <property type="molecule type" value="Genomic_DNA"/>
</dbReference>
<evidence type="ECO:0000313" key="2">
    <source>
        <dbReference type="Proteomes" id="UP001607302"/>
    </source>
</evidence>
<organism evidence="1 2">
    <name type="scientific">Vespula squamosa</name>
    <name type="common">Southern yellow jacket</name>
    <name type="synonym">Wasp</name>
    <dbReference type="NCBI Taxonomy" id="30214"/>
    <lineage>
        <taxon>Eukaryota</taxon>
        <taxon>Metazoa</taxon>
        <taxon>Ecdysozoa</taxon>
        <taxon>Arthropoda</taxon>
        <taxon>Hexapoda</taxon>
        <taxon>Insecta</taxon>
        <taxon>Pterygota</taxon>
        <taxon>Neoptera</taxon>
        <taxon>Endopterygota</taxon>
        <taxon>Hymenoptera</taxon>
        <taxon>Apocrita</taxon>
        <taxon>Aculeata</taxon>
        <taxon>Vespoidea</taxon>
        <taxon>Vespidae</taxon>
        <taxon>Vespinae</taxon>
        <taxon>Vespula</taxon>
    </lineage>
</organism>
<proteinExistence type="predicted"/>
<protein>
    <submittedName>
        <fullName evidence="1">Uncharacterized protein</fullName>
    </submittedName>
</protein>
<reference evidence="1 2" key="1">
    <citation type="journal article" date="2024" name="Ann. Entomol. Soc. Am.">
        <title>Genomic analyses of the southern and eastern yellowjacket wasps (Hymenoptera: Vespidae) reveal evolutionary signatures of social life.</title>
        <authorList>
            <person name="Catto M.A."/>
            <person name="Caine P.B."/>
            <person name="Orr S.E."/>
            <person name="Hunt B.G."/>
            <person name="Goodisman M.A.D."/>
        </authorList>
    </citation>
    <scope>NUCLEOTIDE SEQUENCE [LARGE SCALE GENOMIC DNA]</scope>
    <source>
        <strain evidence="1">233</strain>
        <tissue evidence="1">Head and thorax</tissue>
    </source>
</reference>
<accession>A0ABD2B3R2</accession>
<keyword evidence="2" id="KW-1185">Reference proteome</keyword>
<gene>
    <name evidence="1" type="ORF">V1478_007624</name>
</gene>